<dbReference type="PRINTS" id="PR00723">
    <property type="entry name" value="SUBTILISIN"/>
</dbReference>
<accession>A0ABU7RLA1</accession>
<dbReference type="InterPro" id="IPR015500">
    <property type="entry name" value="Peptidase_S8_subtilisin-rel"/>
</dbReference>
<dbReference type="InterPro" id="IPR036852">
    <property type="entry name" value="Peptidase_S8/S53_dom_sf"/>
</dbReference>
<dbReference type="InterPro" id="IPR023827">
    <property type="entry name" value="Peptidase_S8_Asp-AS"/>
</dbReference>
<gene>
    <name evidence="9" type="ORF">V1633_01815</name>
</gene>
<evidence type="ECO:0000256" key="6">
    <source>
        <dbReference type="RuleBase" id="RU003355"/>
    </source>
</evidence>
<dbReference type="Gene3D" id="3.40.50.200">
    <property type="entry name" value="Peptidase S8/S53 domain"/>
    <property type="match status" value="1"/>
</dbReference>
<dbReference type="PROSITE" id="PS00138">
    <property type="entry name" value="SUBTILASE_SER"/>
    <property type="match status" value="1"/>
</dbReference>
<reference evidence="9 10" key="1">
    <citation type="submission" date="2024-01" db="EMBL/GenBank/DDBJ databases">
        <title>Genome insights into Plantactinospora sonchi sp. nov.</title>
        <authorList>
            <person name="Wang L."/>
        </authorList>
    </citation>
    <scope>NUCLEOTIDE SEQUENCE [LARGE SCALE GENOMIC DNA]</scope>
    <source>
        <strain evidence="9 10">NEAU-QY2</strain>
    </source>
</reference>
<dbReference type="Gene3D" id="2.60.40.10">
    <property type="entry name" value="Immunoglobulins"/>
    <property type="match status" value="1"/>
</dbReference>
<dbReference type="InterPro" id="IPR050131">
    <property type="entry name" value="Peptidase_S8_subtilisin-like"/>
</dbReference>
<dbReference type="RefSeq" id="WP_331212303.1">
    <property type="nucleotide sequence ID" value="NZ_JAZGQK010000001.1"/>
</dbReference>
<evidence type="ECO:0000256" key="5">
    <source>
        <dbReference type="PROSITE-ProRule" id="PRU01240"/>
    </source>
</evidence>
<feature type="chain" id="PRO_5047220790" evidence="7">
    <location>
        <begin position="28"/>
        <end position="1066"/>
    </location>
</feature>
<keyword evidence="3 5" id="KW-0378">Hydrolase</keyword>
<keyword evidence="10" id="KW-1185">Reference proteome</keyword>
<evidence type="ECO:0000256" key="4">
    <source>
        <dbReference type="ARBA" id="ARBA00022825"/>
    </source>
</evidence>
<protein>
    <submittedName>
        <fullName evidence="9">S8 family serine peptidase</fullName>
    </submittedName>
</protein>
<feature type="active site" description="Charge relay system" evidence="5">
    <location>
        <position position="206"/>
    </location>
</feature>
<keyword evidence="4 5" id="KW-0720">Serine protease</keyword>
<keyword evidence="2 5" id="KW-0645">Protease</keyword>
<dbReference type="Proteomes" id="UP001332243">
    <property type="component" value="Unassembled WGS sequence"/>
</dbReference>
<feature type="signal peptide" evidence="7">
    <location>
        <begin position="1"/>
        <end position="27"/>
    </location>
</feature>
<dbReference type="PROSITE" id="PS00137">
    <property type="entry name" value="SUBTILASE_HIS"/>
    <property type="match status" value="1"/>
</dbReference>
<comment type="similarity">
    <text evidence="1 5 6">Belongs to the peptidase S8 family.</text>
</comment>
<evidence type="ECO:0000313" key="10">
    <source>
        <dbReference type="Proteomes" id="UP001332243"/>
    </source>
</evidence>
<dbReference type="InterPro" id="IPR013783">
    <property type="entry name" value="Ig-like_fold"/>
</dbReference>
<sequence>MRRRTTLPALLVVVTAASGAVVPEAVASPVPALRLAPASATVTLLTGDTVTVSGSRVVNVRAAKGREHLVFHSYTDERGDTNVVPEDAQALLEAGRLDPRLFNVTELVDSGFDDATAARLPLIVDYAGPTPRSAAARVSRVLPDVGVTAVSVERSAAYWPTARSAERVWLDGRVRASLEHSVPQIGAPAAWSAGHTGAGTTVAVLDTGIDAEHPDLADAVVGANDFTGGASPDDRHGHGTHVASIVTGRDARFRGVAPDTRILNAKVLGDDGSGNESSVIAGMEWAASQGADVVNMSLGGGPSDGTDPVSQAVNELTASTGTLFVVAAGNDPAIIESPGTADAALTVGAVNRDDELWEFSGRGPRIGDGGIKPDITAPGVDITAARARNSGLGEPGQSHMPLSGTSMATPHVAGAAAILAGAHPDWKADQLKAALMGSAAPTDGLTIFEQGTGRVDLAAALGTTVVAAPTNLNLGTVQWPHHDNAPISRTLTYTNFGTSPITLDLAADVRSEDRSPAPEGMFTFAPSTLTVPAGGQAATTVTADTTFDGPTGAFTGVVSATPSNGGGAVRTPVAVSREVESYDVTVNAIGHDGTPADEYRYRFVPIDHINIYKGFATGPITLRLPRGEYTYTGFISDRETGRLADFAEPTFMVTRDTEVVYDARETVPVDITIDDPTARHVQTRLEYTRELGNGRGPVAATTLVPAGQLPDVTVKPSTTRHDDFTFTVETLMAKWNGQTFDNSPYLYQLKRARNGIPRTPGWNDRRQDLAQVRAEHATSTPGATGLREFAVAVPLPGALTEYYTPDVPWDLRTFNEVIDGEIRAQFTQYTPMVFPRNRTTTVRWNVGVFGPAMAGARYGGGASFRGQDQLYLHQSLVSDQGRGRWGDLILPGKTQLLCDGEVIGESDEAVRGVFEVGPERAVYTLRTTADRSGYARLSTRIDVEWTFASQRNDDPLHAVYLPLLAVRYAPDLDDHNAAPVGKPFTIPVSVQRNGSDTSGQVSTPVVEVSYDDGRSWKPARVRGDHSQWAVTVDHPAGAEFVSLRSVVTDPDGNAQRQTIIRAYGLK</sequence>
<evidence type="ECO:0000259" key="8">
    <source>
        <dbReference type="Pfam" id="PF00082"/>
    </source>
</evidence>
<name>A0ABU7RLA1_9ACTN</name>
<dbReference type="InterPro" id="IPR010916">
    <property type="entry name" value="TonB_box_CS"/>
</dbReference>
<dbReference type="SUPFAM" id="SSF52743">
    <property type="entry name" value="Subtilisin-like"/>
    <property type="match status" value="1"/>
</dbReference>
<evidence type="ECO:0000256" key="1">
    <source>
        <dbReference type="ARBA" id="ARBA00011073"/>
    </source>
</evidence>
<feature type="active site" description="Charge relay system" evidence="5">
    <location>
        <position position="406"/>
    </location>
</feature>
<dbReference type="Pfam" id="PF00082">
    <property type="entry name" value="Peptidase_S8"/>
    <property type="match status" value="1"/>
</dbReference>
<feature type="domain" description="Peptidase S8/S53" evidence="8">
    <location>
        <begin position="197"/>
        <end position="452"/>
    </location>
</feature>
<dbReference type="PANTHER" id="PTHR43806:SF11">
    <property type="entry name" value="CEREVISIN-RELATED"/>
    <property type="match status" value="1"/>
</dbReference>
<comment type="caution">
    <text evidence="9">The sequence shown here is derived from an EMBL/GenBank/DDBJ whole genome shotgun (WGS) entry which is preliminary data.</text>
</comment>
<proteinExistence type="inferred from homology"/>
<dbReference type="PROSITE" id="PS00430">
    <property type="entry name" value="TONB_DEPENDENT_REC_1"/>
    <property type="match status" value="1"/>
</dbReference>
<dbReference type="InterPro" id="IPR000209">
    <property type="entry name" value="Peptidase_S8/S53_dom"/>
</dbReference>
<keyword evidence="7" id="KW-0732">Signal</keyword>
<evidence type="ECO:0000313" key="9">
    <source>
        <dbReference type="EMBL" id="MEE6257224.1"/>
    </source>
</evidence>
<organism evidence="9 10">
    <name type="scientific">Plantactinospora sonchi</name>
    <dbReference type="NCBI Taxonomy" id="1544735"/>
    <lineage>
        <taxon>Bacteria</taxon>
        <taxon>Bacillati</taxon>
        <taxon>Actinomycetota</taxon>
        <taxon>Actinomycetes</taxon>
        <taxon>Micromonosporales</taxon>
        <taxon>Micromonosporaceae</taxon>
        <taxon>Plantactinospora</taxon>
    </lineage>
</organism>
<feature type="active site" description="Charge relay system" evidence="5">
    <location>
        <position position="238"/>
    </location>
</feature>
<dbReference type="EMBL" id="JAZGQK010000001">
    <property type="protein sequence ID" value="MEE6257224.1"/>
    <property type="molecule type" value="Genomic_DNA"/>
</dbReference>
<dbReference type="InterPro" id="IPR022398">
    <property type="entry name" value="Peptidase_S8_His-AS"/>
</dbReference>
<evidence type="ECO:0000256" key="3">
    <source>
        <dbReference type="ARBA" id="ARBA00022801"/>
    </source>
</evidence>
<evidence type="ECO:0000256" key="7">
    <source>
        <dbReference type="SAM" id="SignalP"/>
    </source>
</evidence>
<evidence type="ECO:0000256" key="2">
    <source>
        <dbReference type="ARBA" id="ARBA00022670"/>
    </source>
</evidence>
<dbReference type="PANTHER" id="PTHR43806">
    <property type="entry name" value="PEPTIDASE S8"/>
    <property type="match status" value="1"/>
</dbReference>
<dbReference type="InterPro" id="IPR023828">
    <property type="entry name" value="Peptidase_S8_Ser-AS"/>
</dbReference>
<dbReference type="PROSITE" id="PS00136">
    <property type="entry name" value="SUBTILASE_ASP"/>
    <property type="match status" value="1"/>
</dbReference>
<dbReference type="PROSITE" id="PS51892">
    <property type="entry name" value="SUBTILASE"/>
    <property type="match status" value="1"/>
</dbReference>